<dbReference type="EMBL" id="JAFITR010000055">
    <property type="protein sequence ID" value="MBN4067042.1"/>
    <property type="molecule type" value="Genomic_DNA"/>
</dbReference>
<dbReference type="InterPro" id="IPR015854">
    <property type="entry name" value="ABC_transpr_LolD-like"/>
</dbReference>
<organism evidence="6 7">
    <name type="scientific">Simkania negevensis</name>
    <dbReference type="NCBI Taxonomy" id="83561"/>
    <lineage>
        <taxon>Bacteria</taxon>
        <taxon>Pseudomonadati</taxon>
        <taxon>Chlamydiota</taxon>
        <taxon>Chlamydiia</taxon>
        <taxon>Parachlamydiales</taxon>
        <taxon>Simkaniaceae</taxon>
        <taxon>Simkania</taxon>
    </lineage>
</organism>
<evidence type="ECO:0000259" key="5">
    <source>
        <dbReference type="PROSITE" id="PS50893"/>
    </source>
</evidence>
<keyword evidence="3" id="KW-0547">Nucleotide-binding</keyword>
<evidence type="ECO:0000256" key="1">
    <source>
        <dbReference type="ARBA" id="ARBA00005417"/>
    </source>
</evidence>
<name>A0ABS3AVP7_9BACT</name>
<dbReference type="Gene3D" id="3.40.50.300">
    <property type="entry name" value="P-loop containing nucleotide triphosphate hydrolases"/>
    <property type="match status" value="1"/>
</dbReference>
<evidence type="ECO:0000313" key="6">
    <source>
        <dbReference type="EMBL" id="MBN4067042.1"/>
    </source>
</evidence>
<keyword evidence="2" id="KW-0813">Transport</keyword>
<protein>
    <submittedName>
        <fullName evidence="6">ABC transporter ATP-binding protein</fullName>
    </submittedName>
</protein>
<proteinExistence type="inferred from homology"/>
<evidence type="ECO:0000256" key="2">
    <source>
        <dbReference type="ARBA" id="ARBA00022448"/>
    </source>
</evidence>
<dbReference type="GO" id="GO:0005524">
    <property type="term" value="F:ATP binding"/>
    <property type="evidence" value="ECO:0007669"/>
    <property type="project" value="UniProtKB-KW"/>
</dbReference>
<dbReference type="SMART" id="SM00382">
    <property type="entry name" value="AAA"/>
    <property type="match status" value="1"/>
</dbReference>
<feature type="domain" description="ABC transporter" evidence="5">
    <location>
        <begin position="4"/>
        <end position="220"/>
    </location>
</feature>
<comment type="caution">
    <text evidence="6">The sequence shown here is derived from an EMBL/GenBank/DDBJ whole genome shotgun (WGS) entry which is preliminary data.</text>
</comment>
<keyword evidence="4 6" id="KW-0067">ATP-binding</keyword>
<reference evidence="6 7" key="1">
    <citation type="submission" date="2021-02" db="EMBL/GenBank/DDBJ databases">
        <title>Activity-based single-cell genomes from oceanic crustal fluid captures similar information to metagenomic and metatranscriptomic surveys with orders of magnitude less sampling.</title>
        <authorList>
            <person name="D'Angelo T.S."/>
            <person name="Orcutt B.N."/>
        </authorList>
    </citation>
    <scope>NUCLEOTIDE SEQUENCE [LARGE SCALE GENOMIC DNA]</scope>
    <source>
        <strain evidence="6">AH-315-G07</strain>
    </source>
</reference>
<dbReference type="InterPro" id="IPR003593">
    <property type="entry name" value="AAA+_ATPase"/>
</dbReference>
<sequence>MAILETKNIAKTFRRPTLTPLFDRVSITVEKGETVAIMGPSGSGKTTLLHILGTLENPSEGEVLINGQRVTPRNAAQIRRENIGFVFQSFHLIEHDTAIENVLMPARIARAATRPGTPAYNRAVAMLDAMGLNGRLEHKTHLLSGGEKQRVAIARALCNDPDIILADEPTGNLDTATSEAIHSLLIQCAKKEGKVLIIATHDEQLARQCDRLLTLQNGTL</sequence>
<dbReference type="PANTHER" id="PTHR24220:SF689">
    <property type="entry name" value="LIPOPROTEIN-RELEASING SYSTEM ATP-BINDING PROTEIN LOLD"/>
    <property type="match status" value="1"/>
</dbReference>
<dbReference type="InterPro" id="IPR017871">
    <property type="entry name" value="ABC_transporter-like_CS"/>
</dbReference>
<evidence type="ECO:0000256" key="3">
    <source>
        <dbReference type="ARBA" id="ARBA00022741"/>
    </source>
</evidence>
<feature type="non-terminal residue" evidence="6">
    <location>
        <position position="220"/>
    </location>
</feature>
<dbReference type="InterPro" id="IPR017911">
    <property type="entry name" value="MacB-like_ATP-bd"/>
</dbReference>
<dbReference type="SUPFAM" id="SSF52540">
    <property type="entry name" value="P-loop containing nucleoside triphosphate hydrolases"/>
    <property type="match status" value="1"/>
</dbReference>
<dbReference type="PROSITE" id="PS50893">
    <property type="entry name" value="ABC_TRANSPORTER_2"/>
    <property type="match status" value="1"/>
</dbReference>
<keyword evidence="7" id="KW-1185">Reference proteome</keyword>
<gene>
    <name evidence="6" type="ORF">JYU14_03060</name>
</gene>
<evidence type="ECO:0000256" key="4">
    <source>
        <dbReference type="ARBA" id="ARBA00022840"/>
    </source>
</evidence>
<dbReference type="CDD" id="cd03255">
    <property type="entry name" value="ABC_MJ0796_LolCDE_FtsE"/>
    <property type="match status" value="1"/>
</dbReference>
<dbReference type="Proteomes" id="UP000722121">
    <property type="component" value="Unassembled WGS sequence"/>
</dbReference>
<dbReference type="PROSITE" id="PS00211">
    <property type="entry name" value="ABC_TRANSPORTER_1"/>
    <property type="match status" value="1"/>
</dbReference>
<comment type="similarity">
    <text evidence="1">Belongs to the ABC transporter superfamily.</text>
</comment>
<dbReference type="InterPro" id="IPR027417">
    <property type="entry name" value="P-loop_NTPase"/>
</dbReference>
<evidence type="ECO:0000313" key="7">
    <source>
        <dbReference type="Proteomes" id="UP000722121"/>
    </source>
</evidence>
<accession>A0ABS3AVP7</accession>
<dbReference type="InterPro" id="IPR003439">
    <property type="entry name" value="ABC_transporter-like_ATP-bd"/>
</dbReference>
<dbReference type="PANTHER" id="PTHR24220">
    <property type="entry name" value="IMPORT ATP-BINDING PROTEIN"/>
    <property type="match status" value="1"/>
</dbReference>
<dbReference type="Pfam" id="PF00005">
    <property type="entry name" value="ABC_tran"/>
    <property type="match status" value="1"/>
</dbReference>